<name>A0ABV0JGV4_9CYAN</name>
<keyword evidence="2" id="KW-1185">Reference proteome</keyword>
<evidence type="ECO:0000313" key="2">
    <source>
        <dbReference type="Proteomes" id="UP001464891"/>
    </source>
</evidence>
<gene>
    <name evidence="1" type="ORF">NC998_28650</name>
</gene>
<sequence length="74" mass="8328">MPNESPDQLWVEPVGGIILARIRGVATADLIQECHQRIGVLQRDTGCQQVMYDALEFERPPIEIVLVTPKKKES</sequence>
<evidence type="ECO:0000313" key="1">
    <source>
        <dbReference type="EMBL" id="MEP0821022.1"/>
    </source>
</evidence>
<dbReference type="EMBL" id="JAMPKM010000059">
    <property type="protein sequence ID" value="MEP0821022.1"/>
    <property type="molecule type" value="Genomic_DNA"/>
</dbReference>
<protein>
    <submittedName>
        <fullName evidence="1">Uncharacterized protein</fullName>
    </submittedName>
</protein>
<accession>A0ABV0JGV4</accession>
<comment type="caution">
    <text evidence="1">The sequence shown here is derived from an EMBL/GenBank/DDBJ whole genome shotgun (WGS) entry which is preliminary data.</text>
</comment>
<proteinExistence type="predicted"/>
<reference evidence="1 2" key="1">
    <citation type="submission" date="2022-04" db="EMBL/GenBank/DDBJ databases">
        <title>Positive selection, recombination, and allopatry shape intraspecific diversity of widespread and dominant cyanobacteria.</title>
        <authorList>
            <person name="Wei J."/>
            <person name="Shu W."/>
            <person name="Hu C."/>
        </authorList>
    </citation>
    <scope>NUCLEOTIDE SEQUENCE [LARGE SCALE GENOMIC DNA]</scope>
    <source>
        <strain evidence="1 2">GB2-A4</strain>
    </source>
</reference>
<dbReference type="Proteomes" id="UP001464891">
    <property type="component" value="Unassembled WGS sequence"/>
</dbReference>
<dbReference type="RefSeq" id="WP_190442397.1">
    <property type="nucleotide sequence ID" value="NZ_JAMPKM010000059.1"/>
</dbReference>
<organism evidence="1 2">
    <name type="scientific">Trichocoleus desertorum GB2-A4</name>
    <dbReference type="NCBI Taxonomy" id="2933944"/>
    <lineage>
        <taxon>Bacteria</taxon>
        <taxon>Bacillati</taxon>
        <taxon>Cyanobacteriota</taxon>
        <taxon>Cyanophyceae</taxon>
        <taxon>Leptolyngbyales</taxon>
        <taxon>Trichocoleusaceae</taxon>
        <taxon>Trichocoleus</taxon>
    </lineage>
</organism>